<dbReference type="PANTHER" id="PTHR46825">
    <property type="entry name" value="D-ALANYL-D-ALANINE-CARBOXYPEPTIDASE/ENDOPEPTIDASE AMPH"/>
    <property type="match status" value="1"/>
</dbReference>
<dbReference type="PANTHER" id="PTHR46825:SF7">
    <property type="entry name" value="D-ALANYL-D-ALANINE CARBOXYPEPTIDASE"/>
    <property type="match status" value="1"/>
</dbReference>
<dbReference type="Gene3D" id="3.40.710.10">
    <property type="entry name" value="DD-peptidase/beta-lactamase superfamily"/>
    <property type="match status" value="1"/>
</dbReference>
<dbReference type="Pfam" id="PF00144">
    <property type="entry name" value="Beta-lactamase"/>
    <property type="match status" value="1"/>
</dbReference>
<dbReference type="EMBL" id="CP094326">
    <property type="protein sequence ID" value="UNZ00215.1"/>
    <property type="molecule type" value="Genomic_DNA"/>
</dbReference>
<feature type="signal peptide" evidence="1">
    <location>
        <begin position="1"/>
        <end position="18"/>
    </location>
</feature>
<keyword evidence="1" id="KW-0732">Signal</keyword>
<evidence type="ECO:0000313" key="4">
    <source>
        <dbReference type="Proteomes" id="UP000829476"/>
    </source>
</evidence>
<name>A0ABY3YQU1_9FLAO</name>
<feature type="domain" description="Beta-lactamase-related" evidence="2">
    <location>
        <begin position="27"/>
        <end position="327"/>
    </location>
</feature>
<protein>
    <submittedName>
        <fullName evidence="3">Beta-lactamase family protein</fullName>
    </submittedName>
</protein>
<gene>
    <name evidence="3" type="ORF">MQE36_07695</name>
</gene>
<feature type="chain" id="PRO_5046093033" evidence="1">
    <location>
        <begin position="19"/>
        <end position="446"/>
    </location>
</feature>
<evidence type="ECO:0000313" key="3">
    <source>
        <dbReference type="EMBL" id="UNZ00215.1"/>
    </source>
</evidence>
<keyword evidence="4" id="KW-1185">Reference proteome</keyword>
<proteinExistence type="predicted"/>
<dbReference type="Proteomes" id="UP000829476">
    <property type="component" value="Chromosome"/>
</dbReference>
<dbReference type="RefSeq" id="WP_242938582.1">
    <property type="nucleotide sequence ID" value="NZ_CP094326.1"/>
</dbReference>
<dbReference type="SUPFAM" id="SSF56601">
    <property type="entry name" value="beta-lactamase/transpeptidase-like"/>
    <property type="match status" value="1"/>
</dbReference>
<sequence length="446" mass="51049">MKKIVFLLSLLFVCTLTAQSVKLAELDSLFDHYEQHQAFFGNVLIKDHGEVLYNRSVGYQNLENNKKNTLNTLFLIGSITKTYTATLILQLAEENKLNLSDKLAKYYPGIPNADKIDVEMLLRHRSGLFNYTNEEGFIENVSQPVSKEAFLTKVKGYETVFEPDARYEYSNTNYMLLGYIIEDASGNSYKKQLEEGILRKLQLKNTYLGRPVDNRYFAKSYLRKGDKWEPTMPEWNTDWAWSAGALAATLEDLAVFYEALFSGKLITQESLEKMLDIKEGYGLGIASFPFNDKKLYGHTGGIESYRSTVGYNREDGLLLVQFVNATNYFNPNDISVQLLNAVYGKPLEFADFSRTPVEVAETVLKTYEGIYGNPEFPLDIKVFVKDRELYGQATGQGAFPLTPYSDTEYEFKQAGIKMSFYKKNGKQLFLFKQGNLKYDFIRQEDN</sequence>
<dbReference type="InterPro" id="IPR012338">
    <property type="entry name" value="Beta-lactam/transpept-like"/>
</dbReference>
<dbReference type="InterPro" id="IPR050491">
    <property type="entry name" value="AmpC-like"/>
</dbReference>
<dbReference type="InterPro" id="IPR001466">
    <property type="entry name" value="Beta-lactam-related"/>
</dbReference>
<organism evidence="3 4">
    <name type="scientific">Zhouia spongiae</name>
    <dbReference type="NCBI Taxonomy" id="2202721"/>
    <lineage>
        <taxon>Bacteria</taxon>
        <taxon>Pseudomonadati</taxon>
        <taxon>Bacteroidota</taxon>
        <taxon>Flavobacteriia</taxon>
        <taxon>Flavobacteriales</taxon>
        <taxon>Flavobacteriaceae</taxon>
        <taxon>Zhouia</taxon>
    </lineage>
</organism>
<evidence type="ECO:0000256" key="1">
    <source>
        <dbReference type="SAM" id="SignalP"/>
    </source>
</evidence>
<reference evidence="3 4" key="1">
    <citation type="journal article" date="2018" name="Int. J. Syst. Evol. Microbiol.">
        <title>Zhouia spongiae sp. nov., isolated from a marine sponge.</title>
        <authorList>
            <person name="Zhuang L."/>
            <person name="Lin B."/>
            <person name="Qin F."/>
            <person name="Luo L."/>
        </authorList>
    </citation>
    <scope>NUCLEOTIDE SEQUENCE [LARGE SCALE GENOMIC DNA]</scope>
    <source>
        <strain evidence="3 4">HN-Y44</strain>
    </source>
</reference>
<accession>A0ABY3YQU1</accession>
<evidence type="ECO:0000259" key="2">
    <source>
        <dbReference type="Pfam" id="PF00144"/>
    </source>
</evidence>